<dbReference type="PANTHER" id="PTHR28055:SF1">
    <property type="entry name" value="ALTERED INHERITANCE OF MITOCHONDRIA PROTEIN 41, MITOCHONDRIAL"/>
    <property type="match status" value="1"/>
</dbReference>
<name>A0A9X2IEC4_9ACTN</name>
<feature type="region of interest" description="Disordered" evidence="1">
    <location>
        <begin position="64"/>
        <end position="84"/>
    </location>
</feature>
<sequence length="154" mass="16038">MTTLKDRLRTDLTAAMKARDELRSSTLRMVLSAVTNAEVAGKSAKVLTDDEVVTVLTSEAKKRREAASAFAEGGRAESAQREEAEAGVIAEYLPEQLTDEEIAAIVAAAVESTGAAGEGMRAMGKVMGVVQKQTKGRADGGAVAAEVKKQLGAS</sequence>
<organism evidence="2 3">
    <name type="scientific">Nocardioides bruguierae</name>
    <dbReference type="NCBI Taxonomy" id="2945102"/>
    <lineage>
        <taxon>Bacteria</taxon>
        <taxon>Bacillati</taxon>
        <taxon>Actinomycetota</taxon>
        <taxon>Actinomycetes</taxon>
        <taxon>Propionibacteriales</taxon>
        <taxon>Nocardioidaceae</taxon>
        <taxon>Nocardioides</taxon>
    </lineage>
</organism>
<accession>A0A9X2IEC4</accession>
<keyword evidence="3" id="KW-1185">Reference proteome</keyword>
<evidence type="ECO:0000256" key="1">
    <source>
        <dbReference type="SAM" id="MobiDB-lite"/>
    </source>
</evidence>
<dbReference type="InterPro" id="IPR019004">
    <property type="entry name" value="YqeY/Aim41"/>
</dbReference>
<dbReference type="Gene3D" id="1.10.10.410">
    <property type="match status" value="1"/>
</dbReference>
<dbReference type="GO" id="GO:0016884">
    <property type="term" value="F:carbon-nitrogen ligase activity, with glutamine as amido-N-donor"/>
    <property type="evidence" value="ECO:0007669"/>
    <property type="project" value="InterPro"/>
</dbReference>
<dbReference type="Pfam" id="PF09424">
    <property type="entry name" value="YqeY"/>
    <property type="match status" value="1"/>
</dbReference>
<dbReference type="AlphaFoldDB" id="A0A9X2IEC4"/>
<dbReference type="InterPro" id="IPR003789">
    <property type="entry name" value="Asn/Gln_tRNA_amidoTrase-B-like"/>
</dbReference>
<evidence type="ECO:0000313" key="3">
    <source>
        <dbReference type="Proteomes" id="UP001139485"/>
    </source>
</evidence>
<dbReference type="EMBL" id="JAMOIL010000011">
    <property type="protein sequence ID" value="MCM0620691.1"/>
    <property type="molecule type" value="Genomic_DNA"/>
</dbReference>
<dbReference type="Gene3D" id="1.10.1510.10">
    <property type="entry name" value="Uncharacterised protein YqeY/AIM41 PF09424, N-terminal domain"/>
    <property type="match status" value="1"/>
</dbReference>
<evidence type="ECO:0000313" key="2">
    <source>
        <dbReference type="EMBL" id="MCM0620691.1"/>
    </source>
</evidence>
<dbReference type="InterPro" id="IPR023168">
    <property type="entry name" value="GatB_Yqey_C_2"/>
</dbReference>
<dbReference type="PANTHER" id="PTHR28055">
    <property type="entry name" value="ALTERED INHERITANCE OF MITOCHONDRIA PROTEIN 41, MITOCHONDRIAL"/>
    <property type="match status" value="1"/>
</dbReference>
<dbReference type="RefSeq" id="WP_250827256.1">
    <property type="nucleotide sequence ID" value="NZ_JAMOIL010000011.1"/>
</dbReference>
<gene>
    <name evidence="2" type="ORF">M8330_10355</name>
</gene>
<dbReference type="Proteomes" id="UP001139485">
    <property type="component" value="Unassembled WGS sequence"/>
</dbReference>
<dbReference type="InterPro" id="IPR042184">
    <property type="entry name" value="YqeY/Aim41_N"/>
</dbReference>
<dbReference type="SUPFAM" id="SSF89095">
    <property type="entry name" value="GatB/YqeY motif"/>
    <property type="match status" value="1"/>
</dbReference>
<protein>
    <submittedName>
        <fullName evidence="2">GatB/YqeY domain-containing protein</fullName>
    </submittedName>
</protein>
<reference evidence="2" key="1">
    <citation type="submission" date="2022-05" db="EMBL/GenBank/DDBJ databases">
        <authorList>
            <person name="Tuo L."/>
        </authorList>
    </citation>
    <scope>NUCLEOTIDE SEQUENCE</scope>
    <source>
        <strain evidence="2">BSK12Z-4</strain>
    </source>
</reference>
<feature type="compositionally biased region" description="Basic and acidic residues" evidence="1">
    <location>
        <begin position="74"/>
        <end position="84"/>
    </location>
</feature>
<proteinExistence type="predicted"/>
<comment type="caution">
    <text evidence="2">The sequence shown here is derived from an EMBL/GenBank/DDBJ whole genome shotgun (WGS) entry which is preliminary data.</text>
</comment>